<comment type="subcellular location">
    <subcellularLocation>
        <location evidence="1">Membrane</location>
        <topology evidence="1">Multi-pass membrane protein</topology>
    </subcellularLocation>
</comment>
<evidence type="ECO:0000256" key="5">
    <source>
        <dbReference type="SAM" id="Phobius"/>
    </source>
</evidence>
<proteinExistence type="predicted"/>
<dbReference type="RefSeq" id="WP_133590417.1">
    <property type="nucleotide sequence ID" value="NZ_CP037953.1"/>
</dbReference>
<accession>A0A4R6UMP7</accession>
<dbReference type="InterPro" id="IPR037185">
    <property type="entry name" value="EmrE-like"/>
</dbReference>
<evidence type="ECO:0000256" key="2">
    <source>
        <dbReference type="ARBA" id="ARBA00022692"/>
    </source>
</evidence>
<dbReference type="Proteomes" id="UP000295375">
    <property type="component" value="Unassembled WGS sequence"/>
</dbReference>
<dbReference type="SUPFAM" id="SSF103481">
    <property type="entry name" value="Multidrug resistance efflux transporter EmrE"/>
    <property type="match status" value="2"/>
</dbReference>
<keyword evidence="4 5" id="KW-0472">Membrane</keyword>
<feature type="transmembrane region" description="Helical" evidence="5">
    <location>
        <begin position="240"/>
        <end position="259"/>
    </location>
</feature>
<evidence type="ECO:0000256" key="3">
    <source>
        <dbReference type="ARBA" id="ARBA00022989"/>
    </source>
</evidence>
<reference evidence="7 8" key="1">
    <citation type="submission" date="2019-03" db="EMBL/GenBank/DDBJ databases">
        <title>Genomic Encyclopedia of Type Strains, Phase IV (KMG-IV): sequencing the most valuable type-strain genomes for metagenomic binning, comparative biology and taxonomic classification.</title>
        <authorList>
            <person name="Goeker M."/>
        </authorList>
    </citation>
    <scope>NUCLEOTIDE SEQUENCE [LARGE SCALE GENOMIC DNA]</scope>
    <source>
        <strain evidence="7 8">DSM 103792</strain>
    </source>
</reference>
<evidence type="ECO:0000256" key="1">
    <source>
        <dbReference type="ARBA" id="ARBA00004141"/>
    </source>
</evidence>
<dbReference type="OrthoDB" id="9810556at2"/>
<feature type="transmembrane region" description="Helical" evidence="5">
    <location>
        <begin position="148"/>
        <end position="167"/>
    </location>
</feature>
<feature type="transmembrane region" description="Helical" evidence="5">
    <location>
        <begin position="207"/>
        <end position="228"/>
    </location>
</feature>
<dbReference type="InterPro" id="IPR050638">
    <property type="entry name" value="AA-Vitamin_Transporters"/>
</dbReference>
<feature type="transmembrane region" description="Helical" evidence="5">
    <location>
        <begin position="120"/>
        <end position="142"/>
    </location>
</feature>
<keyword evidence="3 5" id="KW-1133">Transmembrane helix</keyword>
<evidence type="ECO:0000259" key="6">
    <source>
        <dbReference type="Pfam" id="PF00892"/>
    </source>
</evidence>
<feature type="transmembrane region" description="Helical" evidence="5">
    <location>
        <begin position="265"/>
        <end position="287"/>
    </location>
</feature>
<dbReference type="GO" id="GO:0016020">
    <property type="term" value="C:membrane"/>
    <property type="evidence" value="ECO:0007669"/>
    <property type="project" value="UniProtKB-SubCell"/>
</dbReference>
<comment type="caution">
    <text evidence="7">The sequence shown here is derived from an EMBL/GenBank/DDBJ whole genome shotgun (WGS) entry which is preliminary data.</text>
</comment>
<evidence type="ECO:0000256" key="4">
    <source>
        <dbReference type="ARBA" id="ARBA00023136"/>
    </source>
</evidence>
<dbReference type="PANTHER" id="PTHR32322">
    <property type="entry name" value="INNER MEMBRANE TRANSPORTER"/>
    <property type="match status" value="1"/>
</dbReference>
<dbReference type="InterPro" id="IPR000620">
    <property type="entry name" value="EamA_dom"/>
</dbReference>
<feature type="transmembrane region" description="Helical" evidence="5">
    <location>
        <begin position="36"/>
        <end position="53"/>
    </location>
</feature>
<keyword evidence="2 5" id="KW-0812">Transmembrane</keyword>
<feature type="transmembrane region" description="Helical" evidence="5">
    <location>
        <begin position="65"/>
        <end position="85"/>
    </location>
</feature>
<evidence type="ECO:0000313" key="8">
    <source>
        <dbReference type="Proteomes" id="UP000295375"/>
    </source>
</evidence>
<dbReference type="AlphaFoldDB" id="A0A4R6UMP7"/>
<dbReference type="Pfam" id="PF00892">
    <property type="entry name" value="EamA"/>
    <property type="match status" value="2"/>
</dbReference>
<name>A0A4R6UMP7_9GAMM</name>
<gene>
    <name evidence="7" type="ORF">EV696_1082</name>
</gene>
<sequence>MSTRHLLDMLLLAALWGASFLFMRVAVPEFGAVPLIAVRVGIAALFLIAVIVIRGQLSELKGKAVPFTVLGLLNSAVPFSLFAYSTLFITAGFAAVLNSTAPLFGALIAFIWFRERLPWLRVLGLFIGFTGVLVLLSGKVSFQPGSGGFAALGALFAAFLYGIAVNYTKHTMTGVRPLVTATGSQITATLMMLPFAIYLWPDNSISVKAWLSVIALGVFCTAIAYLLFFRLLGQIGPTKTIAVTYLIPLFGITWGALFLSEGITLPMIIGGSIILAGVSLATGVISFKAKKLATSER</sequence>
<keyword evidence="8" id="KW-1185">Reference proteome</keyword>
<feature type="domain" description="EamA" evidence="6">
    <location>
        <begin position="150"/>
        <end position="281"/>
    </location>
</feature>
<evidence type="ECO:0000313" key="7">
    <source>
        <dbReference type="EMBL" id="TDQ48022.1"/>
    </source>
</evidence>
<organism evidence="7 8">
    <name type="scientific">Permianibacter aggregans</name>
    <dbReference type="NCBI Taxonomy" id="1510150"/>
    <lineage>
        <taxon>Bacteria</taxon>
        <taxon>Pseudomonadati</taxon>
        <taxon>Pseudomonadota</taxon>
        <taxon>Gammaproteobacteria</taxon>
        <taxon>Pseudomonadales</taxon>
        <taxon>Pseudomonadaceae</taxon>
        <taxon>Permianibacter</taxon>
    </lineage>
</organism>
<feature type="transmembrane region" description="Helical" evidence="5">
    <location>
        <begin position="179"/>
        <end position="201"/>
    </location>
</feature>
<dbReference type="PANTHER" id="PTHR32322:SF9">
    <property type="entry name" value="AMINO-ACID METABOLITE EFFLUX PUMP-RELATED"/>
    <property type="match status" value="1"/>
</dbReference>
<protein>
    <submittedName>
        <fullName evidence="7">Putative membrane protein</fullName>
    </submittedName>
</protein>
<feature type="transmembrane region" description="Helical" evidence="5">
    <location>
        <begin position="91"/>
        <end position="113"/>
    </location>
</feature>
<feature type="domain" description="EamA" evidence="6">
    <location>
        <begin position="9"/>
        <end position="136"/>
    </location>
</feature>
<dbReference type="EMBL" id="SNYM01000008">
    <property type="protein sequence ID" value="TDQ48022.1"/>
    <property type="molecule type" value="Genomic_DNA"/>
</dbReference>